<name>A0A0S4LP68_9BACT</name>
<dbReference type="InterPro" id="IPR051906">
    <property type="entry name" value="TolC-like"/>
</dbReference>
<accession>A0A0S4LP68</accession>
<gene>
    <name evidence="9" type="ORF">COMA1_50090</name>
</gene>
<dbReference type="GO" id="GO:1990281">
    <property type="term" value="C:efflux pump complex"/>
    <property type="evidence" value="ECO:0007669"/>
    <property type="project" value="TreeGrafter"/>
</dbReference>
<dbReference type="InterPro" id="IPR003423">
    <property type="entry name" value="OMP_efflux"/>
</dbReference>
<comment type="subcellular location">
    <subcellularLocation>
        <location evidence="1">Cell outer membrane</location>
    </subcellularLocation>
</comment>
<sequence>MKRERSKVKSERGAEEKLCLRDRCRVLGVAIVAVVATTSAVWAGEAGNSDRLIPSPMLSLTLREALSAAADSNPDVLLYKERIQEAKGQVQTQLGAMLPNLSADVRQSRRTQFLGTIGLSPVRTDPFSIFDARISATQNLFSLSLIQRWRASRQSLQMTEQEAEAKKLDTMATVALAYMEGLKAMALIKAHELNQQIMEELLGTIRQRQRGGLATGLDIARLEAQLAAERQQSSSAGYELDHAKFSLINLLALPTHSAVALTDQWRMDVPEIPRSQKAVEDALGQRPEVQAQSTRVRAAELMYASMTGERVPSLVAQGDYGLVGNRWSNTLDTYSMALILQIPIFDGAQREGRIVQARSQWQQEALRMRSVLNQVTMEVQDALASLTAAKEQVGIAQAGLRMATKELDLARERYAVITSASHFELTNGLSAVARARENLVNALFQLNAARINLARSTGSLETLN</sequence>
<evidence type="ECO:0000256" key="5">
    <source>
        <dbReference type="ARBA" id="ARBA00022692"/>
    </source>
</evidence>
<dbReference type="AlphaFoldDB" id="A0A0S4LP68"/>
<evidence type="ECO:0000256" key="2">
    <source>
        <dbReference type="ARBA" id="ARBA00007613"/>
    </source>
</evidence>
<keyword evidence="6 8" id="KW-0472">Membrane</keyword>
<dbReference type="PANTHER" id="PTHR30026">
    <property type="entry name" value="OUTER MEMBRANE PROTEIN TOLC"/>
    <property type="match status" value="1"/>
</dbReference>
<keyword evidence="7" id="KW-0998">Cell outer membrane</keyword>
<evidence type="ECO:0000256" key="1">
    <source>
        <dbReference type="ARBA" id="ARBA00004442"/>
    </source>
</evidence>
<dbReference type="GO" id="GO:0009279">
    <property type="term" value="C:cell outer membrane"/>
    <property type="evidence" value="ECO:0007669"/>
    <property type="project" value="UniProtKB-SubCell"/>
</dbReference>
<keyword evidence="10" id="KW-1185">Reference proteome</keyword>
<dbReference type="GO" id="GO:0015288">
    <property type="term" value="F:porin activity"/>
    <property type="evidence" value="ECO:0007669"/>
    <property type="project" value="TreeGrafter"/>
</dbReference>
<dbReference type="SUPFAM" id="SSF56954">
    <property type="entry name" value="Outer membrane efflux proteins (OEP)"/>
    <property type="match status" value="1"/>
</dbReference>
<organism evidence="9 10">
    <name type="scientific">Candidatus Nitrospira nitrosa</name>
    <dbReference type="NCBI Taxonomy" id="1742972"/>
    <lineage>
        <taxon>Bacteria</taxon>
        <taxon>Pseudomonadati</taxon>
        <taxon>Nitrospirota</taxon>
        <taxon>Nitrospiria</taxon>
        <taxon>Nitrospirales</taxon>
        <taxon>Nitrospiraceae</taxon>
        <taxon>Nitrospira</taxon>
    </lineage>
</organism>
<dbReference type="STRING" id="1742972.COMA1_50090"/>
<evidence type="ECO:0000256" key="6">
    <source>
        <dbReference type="ARBA" id="ARBA00023136"/>
    </source>
</evidence>
<keyword evidence="4" id="KW-1134">Transmembrane beta strand</keyword>
<dbReference type="Gene3D" id="1.20.1600.10">
    <property type="entry name" value="Outer membrane efflux proteins (OEP)"/>
    <property type="match status" value="1"/>
</dbReference>
<evidence type="ECO:0000256" key="7">
    <source>
        <dbReference type="ARBA" id="ARBA00023237"/>
    </source>
</evidence>
<proteinExistence type="inferred from homology"/>
<feature type="transmembrane region" description="Helical" evidence="8">
    <location>
        <begin position="26"/>
        <end position="44"/>
    </location>
</feature>
<dbReference type="GO" id="GO:0015562">
    <property type="term" value="F:efflux transmembrane transporter activity"/>
    <property type="evidence" value="ECO:0007669"/>
    <property type="project" value="InterPro"/>
</dbReference>
<evidence type="ECO:0000313" key="9">
    <source>
        <dbReference type="EMBL" id="CUS38416.1"/>
    </source>
</evidence>
<keyword evidence="5 8" id="KW-0812">Transmembrane</keyword>
<keyword evidence="8" id="KW-1133">Transmembrane helix</keyword>
<keyword evidence="3" id="KW-0813">Transport</keyword>
<evidence type="ECO:0000313" key="10">
    <source>
        <dbReference type="Proteomes" id="UP000199032"/>
    </source>
</evidence>
<dbReference type="Pfam" id="PF02321">
    <property type="entry name" value="OEP"/>
    <property type="match status" value="2"/>
</dbReference>
<evidence type="ECO:0000256" key="8">
    <source>
        <dbReference type="SAM" id="Phobius"/>
    </source>
</evidence>
<protein>
    <submittedName>
        <fullName evidence="9">Putative Outer membrane efflux protein</fullName>
    </submittedName>
</protein>
<dbReference type="PANTHER" id="PTHR30026:SF20">
    <property type="entry name" value="OUTER MEMBRANE PROTEIN TOLC"/>
    <property type="match status" value="1"/>
</dbReference>
<reference evidence="9 10" key="1">
    <citation type="submission" date="2015-10" db="EMBL/GenBank/DDBJ databases">
        <authorList>
            <person name="Gilbert D.G."/>
        </authorList>
    </citation>
    <scope>NUCLEOTIDE SEQUENCE [LARGE SCALE GENOMIC DNA]</scope>
    <source>
        <strain evidence="9">COMA1</strain>
    </source>
</reference>
<dbReference type="EMBL" id="CZQA01000011">
    <property type="protein sequence ID" value="CUS38416.1"/>
    <property type="molecule type" value="Genomic_DNA"/>
</dbReference>
<dbReference type="Proteomes" id="UP000199032">
    <property type="component" value="Unassembled WGS sequence"/>
</dbReference>
<evidence type="ECO:0000256" key="4">
    <source>
        <dbReference type="ARBA" id="ARBA00022452"/>
    </source>
</evidence>
<evidence type="ECO:0000256" key="3">
    <source>
        <dbReference type="ARBA" id="ARBA00022448"/>
    </source>
</evidence>
<comment type="similarity">
    <text evidence="2">Belongs to the outer membrane factor (OMF) (TC 1.B.17) family.</text>
</comment>